<accession>A0AAV1CYJ4</accession>
<dbReference type="GO" id="GO:0003723">
    <property type="term" value="F:RNA binding"/>
    <property type="evidence" value="ECO:0007669"/>
    <property type="project" value="TreeGrafter"/>
</dbReference>
<dbReference type="Gene3D" id="3.40.50.10890">
    <property type="match status" value="2"/>
</dbReference>
<dbReference type="AlphaFoldDB" id="A0AAV1CYJ4"/>
<dbReference type="InterPro" id="IPR021718">
    <property type="entry name" value="CPSF73-100_C"/>
</dbReference>
<dbReference type="SMART" id="SM01098">
    <property type="entry name" value="CPSF73-100_C"/>
    <property type="match status" value="1"/>
</dbReference>
<evidence type="ECO:0000259" key="6">
    <source>
        <dbReference type="SMART" id="SM01027"/>
    </source>
</evidence>
<dbReference type="Pfam" id="PF11718">
    <property type="entry name" value="CPSF73-100_C"/>
    <property type="match status" value="1"/>
</dbReference>
<organism evidence="8 9">
    <name type="scientific">Oldenlandia corymbosa var. corymbosa</name>
    <dbReference type="NCBI Taxonomy" id="529605"/>
    <lineage>
        <taxon>Eukaryota</taxon>
        <taxon>Viridiplantae</taxon>
        <taxon>Streptophyta</taxon>
        <taxon>Embryophyta</taxon>
        <taxon>Tracheophyta</taxon>
        <taxon>Spermatophyta</taxon>
        <taxon>Magnoliopsida</taxon>
        <taxon>eudicotyledons</taxon>
        <taxon>Gunneridae</taxon>
        <taxon>Pentapetalae</taxon>
        <taxon>asterids</taxon>
        <taxon>lamiids</taxon>
        <taxon>Gentianales</taxon>
        <taxon>Rubiaceae</taxon>
        <taxon>Rubioideae</taxon>
        <taxon>Spermacoceae</taxon>
        <taxon>Hedyotis-Oldenlandia complex</taxon>
        <taxon>Oldenlandia</taxon>
    </lineage>
</organism>
<dbReference type="GO" id="GO:0004521">
    <property type="term" value="F:RNA endonuclease activity"/>
    <property type="evidence" value="ECO:0007669"/>
    <property type="project" value="TreeGrafter"/>
</dbReference>
<dbReference type="PANTHER" id="PTHR11203">
    <property type="entry name" value="CLEAVAGE AND POLYADENYLATION SPECIFICITY FACTOR FAMILY MEMBER"/>
    <property type="match status" value="1"/>
</dbReference>
<dbReference type="SUPFAM" id="SSF56281">
    <property type="entry name" value="Metallo-hydrolase/oxidoreductase"/>
    <property type="match status" value="1"/>
</dbReference>
<dbReference type="EMBL" id="OX459120">
    <property type="protein sequence ID" value="CAI9099598.1"/>
    <property type="molecule type" value="Genomic_DNA"/>
</dbReference>
<keyword evidence="9" id="KW-1185">Reference proteome</keyword>
<dbReference type="SMART" id="SM01027">
    <property type="entry name" value="Beta-Casp"/>
    <property type="match status" value="1"/>
</dbReference>
<proteinExistence type="predicted"/>
<dbReference type="InterPro" id="IPR036866">
    <property type="entry name" value="RibonucZ/Hydroxyglut_hydro"/>
</dbReference>
<feature type="domain" description="Pre-mRNA 3'-end-processing endonuclease polyadenylation factor C-term" evidence="7">
    <location>
        <begin position="337"/>
        <end position="546"/>
    </location>
</feature>
<dbReference type="InterPro" id="IPR050698">
    <property type="entry name" value="MBL"/>
</dbReference>
<dbReference type="Pfam" id="PF10996">
    <property type="entry name" value="Beta-Casp"/>
    <property type="match status" value="1"/>
</dbReference>
<sequence length="551" mass="60774">MTHATKAIYRLLLTDYIGVSRVSVEELFTEQDIENSMNKSRSSSSARRWKSMESASGATQPAMSSAQRCLWWTLLVFGFFIPGDYSTEEEDRHIPAAEVPQFSPDVCIIESLEFKLMSRDTCERSDSLNSSATRFLKAELLLILEEYWSKHPELHSVNIYYASSLAQRCMKVYQTFVNSMKDNGASDHCFDFKNISYLKSINNFSDVGPSVVMASPGYVVEGTLAKTIINEPKEVTLMSGMTVPLKIKVHSVSFSAHADSVQTSKFLKSLMPPNIILVHGEANEMERLKQKLATSVFAAGNTKIITPKNCQSVEIFFTSEKMVKVFGKKLAGKRPEVSDTVSGLLVKKGFTNQIMAPVDDDVHVKSQLSTATVTQRITIPYSGGFALIKHRLKQIYQRVEASTDEELGVPTLRVHDQVTVKQERSKNGHISLHWVADPVSDMVADSIVALVLNANRETPKVGFESGPPVTAVDDAGPGKAKKLVHSLLVSLFGDVKSGENGKLIITVDDSVALLDQQSGEVECKSEAFKGRVKTAFQRIQSAVKPIPPLSV</sequence>
<dbReference type="InterPro" id="IPR022712">
    <property type="entry name" value="Beta_Casp"/>
</dbReference>
<dbReference type="Pfam" id="PF07521">
    <property type="entry name" value="RMMBL"/>
    <property type="match status" value="1"/>
</dbReference>
<keyword evidence="5" id="KW-0539">Nucleus</keyword>
<feature type="domain" description="Beta-Casp" evidence="6">
    <location>
        <begin position="139"/>
        <end position="228"/>
    </location>
</feature>
<comment type="subcellular location">
    <subcellularLocation>
        <location evidence="1">Nucleus</location>
    </subcellularLocation>
</comment>
<evidence type="ECO:0000259" key="7">
    <source>
        <dbReference type="SMART" id="SM01098"/>
    </source>
</evidence>
<evidence type="ECO:0000256" key="5">
    <source>
        <dbReference type="ARBA" id="ARBA00023242"/>
    </source>
</evidence>
<dbReference type="Gene3D" id="3.60.15.10">
    <property type="entry name" value="Ribonuclease Z/Hydroxyacylglutathione hydrolase-like"/>
    <property type="match status" value="2"/>
</dbReference>
<protein>
    <submittedName>
        <fullName evidence="8">OLC1v1036446C1</fullName>
    </submittedName>
</protein>
<dbReference type="GO" id="GO:0005847">
    <property type="term" value="C:mRNA cleavage and polyadenylation specificity factor complex"/>
    <property type="evidence" value="ECO:0007669"/>
    <property type="project" value="TreeGrafter"/>
</dbReference>
<evidence type="ECO:0000256" key="1">
    <source>
        <dbReference type="ARBA" id="ARBA00004123"/>
    </source>
</evidence>
<dbReference type="Proteomes" id="UP001161247">
    <property type="component" value="Chromosome 3"/>
</dbReference>
<keyword evidence="3" id="KW-0540">Nuclease</keyword>
<reference evidence="8" key="1">
    <citation type="submission" date="2023-03" db="EMBL/GenBank/DDBJ databases">
        <authorList>
            <person name="Julca I."/>
        </authorList>
    </citation>
    <scope>NUCLEOTIDE SEQUENCE</scope>
</reference>
<name>A0AAV1CYJ4_OLDCO</name>
<keyword evidence="2" id="KW-0507">mRNA processing</keyword>
<evidence type="ECO:0000256" key="2">
    <source>
        <dbReference type="ARBA" id="ARBA00022664"/>
    </source>
</evidence>
<dbReference type="GO" id="GO:0006398">
    <property type="term" value="P:mRNA 3'-end processing by stem-loop binding and cleavage"/>
    <property type="evidence" value="ECO:0007669"/>
    <property type="project" value="TreeGrafter"/>
</dbReference>
<dbReference type="GO" id="GO:0004534">
    <property type="term" value="F:5'-3' RNA exonuclease activity"/>
    <property type="evidence" value="ECO:0007669"/>
    <property type="project" value="TreeGrafter"/>
</dbReference>
<evidence type="ECO:0000256" key="3">
    <source>
        <dbReference type="ARBA" id="ARBA00022722"/>
    </source>
</evidence>
<dbReference type="InterPro" id="IPR011108">
    <property type="entry name" value="RMMBL"/>
</dbReference>
<dbReference type="PANTHER" id="PTHR11203:SF11">
    <property type="entry name" value="CLEAVAGE AND POLYADENYLATION SPECIFICITY FACTOR SUBUNIT 3"/>
    <property type="match status" value="1"/>
</dbReference>
<evidence type="ECO:0000313" key="8">
    <source>
        <dbReference type="EMBL" id="CAI9099598.1"/>
    </source>
</evidence>
<evidence type="ECO:0000256" key="4">
    <source>
        <dbReference type="ARBA" id="ARBA00022801"/>
    </source>
</evidence>
<evidence type="ECO:0000313" key="9">
    <source>
        <dbReference type="Proteomes" id="UP001161247"/>
    </source>
</evidence>
<gene>
    <name evidence="8" type="ORF">OLC1_LOCUS9583</name>
</gene>
<keyword evidence="4" id="KW-0378">Hydrolase</keyword>